<sequence length="217" mass="26074">MNILKFQFLFICIIFLVNHKYGYSYNTYKIKENESTLKSYIPKEDIDTSNINYLKVKHEKNNLKNKRYNNRLYNTLYPTEENKDYDFFNDHNTNTHKSEQNSKHEIPKSYDHNADNSMNQIADDVTKDEVNDVDNFATTQTDKEAQNQSKKGVFEIFGNNEKVKSESKFGIFNYLKSYFEKSPFIKNFYNFVEMFFNKYDQRVLESTTFFNFDEILF</sequence>
<dbReference type="AlphaFoldDB" id="A0A077Y2F0"/>
<evidence type="ECO:0000313" key="6">
    <source>
        <dbReference type="Proteomes" id="UP000072904"/>
    </source>
</evidence>
<accession>A0A077Y2F0</accession>
<feature type="region of interest" description="Disordered" evidence="1">
    <location>
        <begin position="90"/>
        <end position="114"/>
    </location>
</feature>
<dbReference type="EMBL" id="LK934632">
    <property type="protein sequence ID" value="CDU16536.1"/>
    <property type="molecule type" value="Genomic_DNA"/>
</dbReference>
<dbReference type="VEuPathDB" id="PlasmoDB:PY05833"/>
<evidence type="ECO:0000313" key="4">
    <source>
        <dbReference type="EMBL" id="VTZ73412.1"/>
    </source>
</evidence>
<evidence type="ECO:0008006" key="7">
    <source>
        <dbReference type="Google" id="ProtNLM"/>
    </source>
</evidence>
<evidence type="ECO:0000256" key="2">
    <source>
        <dbReference type="SAM" id="SignalP"/>
    </source>
</evidence>
<dbReference type="GeneID" id="3791699"/>
<feature type="signal peptide" evidence="2">
    <location>
        <begin position="1"/>
        <end position="24"/>
    </location>
</feature>
<reference evidence="4" key="2">
    <citation type="submission" date="2014-05" db="EMBL/GenBank/DDBJ databases">
        <authorList>
            <person name="Aslett M.A."/>
            <person name="De Silva N."/>
        </authorList>
    </citation>
    <scope>NUCLEOTIDE SEQUENCE</scope>
    <source>
        <strain evidence="4">17X</strain>
    </source>
</reference>
<dbReference type="EMBL" id="LM993658">
    <property type="protein sequence ID" value="VTZ73412.1"/>
    <property type="molecule type" value="Genomic_DNA"/>
</dbReference>
<evidence type="ECO:0000256" key="1">
    <source>
        <dbReference type="SAM" id="MobiDB-lite"/>
    </source>
</evidence>
<dbReference type="KEGG" id="pyo:PY17X_0416000"/>
<gene>
    <name evidence="4" type="ORF">PY17X_0416000</name>
    <name evidence="3" type="ORF">PYYM_0416100</name>
</gene>
<keyword evidence="2" id="KW-0732">Signal</keyword>
<reference evidence="3" key="3">
    <citation type="submission" date="2014-05" db="EMBL/GenBank/DDBJ databases">
        <authorList>
            <person name="Aslett A.Martin."/>
            <person name="De Silva Nishadi"/>
        </authorList>
    </citation>
    <scope>NUCLEOTIDE SEQUENCE</scope>
    <source>
        <strain evidence="3">YM</strain>
    </source>
</reference>
<name>A0A077Y2F0_PLAYE</name>
<dbReference type="Proteomes" id="UP000072904">
    <property type="component" value="Chromosome 4"/>
</dbReference>
<evidence type="ECO:0000313" key="3">
    <source>
        <dbReference type="EMBL" id="CDU16536.1"/>
    </source>
</evidence>
<dbReference type="VEuPathDB" id="PlasmoDB:PY17X_0416000"/>
<dbReference type="Proteomes" id="UP000072874">
    <property type="component" value="Chromosome 4"/>
</dbReference>
<dbReference type="VEuPathDB" id="PlasmoDB:Py17XNL_000403979"/>
<feature type="compositionally biased region" description="Basic and acidic residues" evidence="1">
    <location>
        <begin position="96"/>
        <end position="114"/>
    </location>
</feature>
<dbReference type="OrthoDB" id="377882at2759"/>
<protein>
    <recommendedName>
        <fullName evidence="7">Fam-c protein</fullName>
    </recommendedName>
</protein>
<organism evidence="3 6">
    <name type="scientific">Plasmodium yoelii</name>
    <dbReference type="NCBI Taxonomy" id="5861"/>
    <lineage>
        <taxon>Eukaryota</taxon>
        <taxon>Sar</taxon>
        <taxon>Alveolata</taxon>
        <taxon>Apicomplexa</taxon>
        <taxon>Aconoidasida</taxon>
        <taxon>Haemosporida</taxon>
        <taxon>Plasmodiidae</taxon>
        <taxon>Plasmodium</taxon>
        <taxon>Plasmodium (Vinckeia)</taxon>
    </lineage>
</organism>
<evidence type="ECO:0000313" key="5">
    <source>
        <dbReference type="Proteomes" id="UP000072874"/>
    </source>
</evidence>
<reference evidence="5 6" key="1">
    <citation type="journal article" date="2014" name="BMC Biol.">
        <title>A comprehensive evaluation of rodent malaria parasite genomes and gene expression.</title>
        <authorList>
            <person name="Otto T.D."/>
            <person name="Bohme U."/>
            <person name="Jackson A.P."/>
            <person name="Hunt M."/>
            <person name="Franke-Fayard B."/>
            <person name="Hoeijmakers W.A."/>
            <person name="Religa A.A."/>
            <person name="Robertson L."/>
            <person name="Sanders M."/>
            <person name="Ogun S.A."/>
            <person name="Cunningham D."/>
            <person name="Erhart A."/>
            <person name="Billker O."/>
            <person name="Khan S.M."/>
            <person name="Stunnenberg H.G."/>
            <person name="Langhorne J."/>
            <person name="Holder A.A."/>
            <person name="Waters A.P."/>
            <person name="Newbold C.I."/>
            <person name="Pain A."/>
            <person name="Berriman M."/>
            <person name="Janse C.J."/>
        </authorList>
    </citation>
    <scope>NUCLEOTIDE SEQUENCE [LARGE SCALE GENOMIC DNA]</scope>
    <source>
        <strain evidence="4 5">17X</strain>
        <strain evidence="3 6">YM</strain>
    </source>
</reference>
<proteinExistence type="predicted"/>
<feature type="chain" id="PRO_5014501879" description="Fam-c protein" evidence="2">
    <location>
        <begin position="25"/>
        <end position="217"/>
    </location>
</feature>
<dbReference type="VEuPathDB" id="PlasmoDB:PYYM_0416100"/>
<reference evidence="4" key="4">
    <citation type="submission" date="2019-05" db="EMBL/GenBank/DDBJ databases">
        <authorList>
            <consortium name="Pathogen Informatics"/>
        </authorList>
    </citation>
    <scope>NUCLEOTIDE SEQUENCE</scope>
    <source>
        <strain evidence="4">17X</strain>
    </source>
</reference>
<dbReference type="RefSeq" id="XP_726359.1">
    <property type="nucleotide sequence ID" value="XM_721266.1"/>
</dbReference>